<evidence type="ECO:0008006" key="4">
    <source>
        <dbReference type="Google" id="ProtNLM"/>
    </source>
</evidence>
<comment type="caution">
    <text evidence="2">The sequence shown here is derived from an EMBL/GenBank/DDBJ whole genome shotgun (WGS) entry which is preliminary data.</text>
</comment>
<dbReference type="EMBL" id="BOSL01000005">
    <property type="protein sequence ID" value="GIP52897.1"/>
    <property type="molecule type" value="Genomic_DNA"/>
</dbReference>
<evidence type="ECO:0000313" key="3">
    <source>
        <dbReference type="Proteomes" id="UP000679992"/>
    </source>
</evidence>
<accession>A0ABQ4MA95</accession>
<reference evidence="2 3" key="1">
    <citation type="submission" date="2021-03" db="EMBL/GenBank/DDBJ databases">
        <title>Antimicrobial resistance genes in bacteria isolated from Japanese honey, and their potential for conferring macrolide and lincosamide resistance in the American foulbrood pathogen Paenibacillus larvae.</title>
        <authorList>
            <person name="Okamoto M."/>
            <person name="Kumagai M."/>
            <person name="Kanamori H."/>
            <person name="Takamatsu D."/>
        </authorList>
    </citation>
    <scope>NUCLEOTIDE SEQUENCE [LARGE SCALE GENOMIC DNA]</scope>
    <source>
        <strain evidence="2 3">J42TS3</strain>
    </source>
</reference>
<protein>
    <recommendedName>
        <fullName evidence="4">DUF4025 domain-containing protein</fullName>
    </recommendedName>
</protein>
<dbReference type="RefSeq" id="WP_211022937.1">
    <property type="nucleotide sequence ID" value="NZ_BOSL01000005.1"/>
</dbReference>
<name>A0ABQ4MA95_9BACL</name>
<proteinExistence type="predicted"/>
<organism evidence="2 3">
    <name type="scientific">Paenibacillus vini</name>
    <dbReference type="NCBI Taxonomy" id="1476024"/>
    <lineage>
        <taxon>Bacteria</taxon>
        <taxon>Bacillati</taxon>
        <taxon>Bacillota</taxon>
        <taxon>Bacilli</taxon>
        <taxon>Bacillales</taxon>
        <taxon>Paenibacillaceae</taxon>
        <taxon>Paenibacillus</taxon>
    </lineage>
</organism>
<evidence type="ECO:0000313" key="2">
    <source>
        <dbReference type="EMBL" id="GIP52897.1"/>
    </source>
</evidence>
<evidence type="ECO:0000256" key="1">
    <source>
        <dbReference type="SAM" id="MobiDB-lite"/>
    </source>
</evidence>
<sequence length="71" mass="8230">MGKYESELTRRFLLNSHSRGSLEEVVSEEEAVDSVNDQGMSMDAGRPEDSLFTNQWEGTEQTRMYFIQSYE</sequence>
<gene>
    <name evidence="2" type="ORF">J42TS3_19320</name>
</gene>
<feature type="region of interest" description="Disordered" evidence="1">
    <location>
        <begin position="23"/>
        <end position="50"/>
    </location>
</feature>
<dbReference type="Proteomes" id="UP000679992">
    <property type="component" value="Unassembled WGS sequence"/>
</dbReference>
<keyword evidence="3" id="KW-1185">Reference proteome</keyword>